<gene>
    <name evidence="1" type="ORF">G9470_21050</name>
</gene>
<proteinExistence type="predicted"/>
<accession>A0ABX1VYJ5</accession>
<evidence type="ECO:0000313" key="1">
    <source>
        <dbReference type="EMBL" id="NNJ32256.1"/>
    </source>
</evidence>
<dbReference type="Proteomes" id="UP000539052">
    <property type="component" value="Unassembled WGS sequence"/>
</dbReference>
<protein>
    <submittedName>
        <fullName evidence="1">Uncharacterized protein</fullName>
    </submittedName>
</protein>
<name>A0ABX1VYJ5_9FIRM</name>
<comment type="caution">
    <text evidence="1">The sequence shown here is derived from an EMBL/GenBank/DDBJ whole genome shotgun (WGS) entry which is preliminary data.</text>
</comment>
<evidence type="ECO:0000313" key="2">
    <source>
        <dbReference type="Proteomes" id="UP000539052"/>
    </source>
</evidence>
<dbReference type="EMBL" id="JAAOXG010000056">
    <property type="protein sequence ID" value="NNJ32256.1"/>
    <property type="molecule type" value="Genomic_DNA"/>
</dbReference>
<reference evidence="1 2" key="1">
    <citation type="submission" date="2020-03" db="EMBL/GenBank/DDBJ databases">
        <title>Genome Sequence of industrial isolate, B5A.</title>
        <authorList>
            <person name="Sharma S."/>
            <person name="Patil P.B."/>
            <person name="Korpole S."/>
        </authorList>
    </citation>
    <scope>NUCLEOTIDE SEQUENCE [LARGE SCALE GENOMIC DNA]</scope>
    <source>
        <strain evidence="1 2">PI-S10-B5A</strain>
    </source>
</reference>
<keyword evidence="2" id="KW-1185">Reference proteome</keyword>
<sequence length="70" mass="7750">MKTTKEHIEKQINKHGKATVYSPESISLSITKAPYLLCEGAHTLSFEMDCADLADYCNAIGLTVHPTNRI</sequence>
<organism evidence="1 2">
    <name type="scientific">Lacrimispora defluvii</name>
    <dbReference type="NCBI Taxonomy" id="2719233"/>
    <lineage>
        <taxon>Bacteria</taxon>
        <taxon>Bacillati</taxon>
        <taxon>Bacillota</taxon>
        <taxon>Clostridia</taxon>
        <taxon>Lachnospirales</taxon>
        <taxon>Lachnospiraceae</taxon>
        <taxon>Lacrimispora</taxon>
    </lineage>
</organism>
<dbReference type="RefSeq" id="WP_170823343.1">
    <property type="nucleotide sequence ID" value="NZ_JAAOXG010000056.1"/>
</dbReference>